<keyword evidence="6" id="KW-1185">Reference proteome</keyword>
<dbReference type="PANTHER" id="PTHR14221">
    <property type="entry name" value="WD REPEAT DOMAIN 44"/>
    <property type="match status" value="1"/>
</dbReference>
<feature type="region of interest" description="Disordered" evidence="4">
    <location>
        <begin position="1"/>
        <end position="167"/>
    </location>
</feature>
<feature type="compositionally biased region" description="Low complexity" evidence="4">
    <location>
        <begin position="82"/>
        <end position="94"/>
    </location>
</feature>
<dbReference type="Proteomes" id="UP000242519">
    <property type="component" value="Unassembled WGS sequence"/>
</dbReference>
<keyword evidence="2" id="KW-0677">Repeat</keyword>
<feature type="region of interest" description="Disordered" evidence="4">
    <location>
        <begin position="883"/>
        <end position="931"/>
    </location>
</feature>
<dbReference type="OrthoDB" id="1932312at2759"/>
<evidence type="ECO:0008006" key="7">
    <source>
        <dbReference type="Google" id="ProtNLM"/>
    </source>
</evidence>
<feature type="region of interest" description="Disordered" evidence="4">
    <location>
        <begin position="200"/>
        <end position="221"/>
    </location>
</feature>
<dbReference type="InterPro" id="IPR001680">
    <property type="entry name" value="WD40_rpt"/>
</dbReference>
<feature type="region of interest" description="Disordered" evidence="4">
    <location>
        <begin position="651"/>
        <end position="673"/>
    </location>
</feature>
<gene>
    <name evidence="5" type="ORF">B2J93_1970</name>
</gene>
<feature type="repeat" description="WD" evidence="3">
    <location>
        <begin position="304"/>
        <end position="345"/>
    </location>
</feature>
<feature type="compositionally biased region" description="Polar residues" evidence="4">
    <location>
        <begin position="824"/>
        <end position="833"/>
    </location>
</feature>
<proteinExistence type="predicted"/>
<evidence type="ECO:0000256" key="1">
    <source>
        <dbReference type="ARBA" id="ARBA00022574"/>
    </source>
</evidence>
<dbReference type="InterPro" id="IPR036322">
    <property type="entry name" value="WD40_repeat_dom_sf"/>
</dbReference>
<dbReference type="AlphaFoldDB" id="A0A218ZGP4"/>
<keyword evidence="1 3" id="KW-0853">WD repeat</keyword>
<evidence type="ECO:0000256" key="4">
    <source>
        <dbReference type="SAM" id="MobiDB-lite"/>
    </source>
</evidence>
<feature type="compositionally biased region" description="Polar residues" evidence="4">
    <location>
        <begin position="46"/>
        <end position="61"/>
    </location>
</feature>
<dbReference type="InParanoid" id="A0A218ZGP4"/>
<name>A0A218ZGP4_9HELO</name>
<dbReference type="FunCoup" id="A0A218ZGP4">
    <property type="interactions" value="51"/>
</dbReference>
<dbReference type="InterPro" id="IPR015943">
    <property type="entry name" value="WD40/YVTN_repeat-like_dom_sf"/>
</dbReference>
<feature type="compositionally biased region" description="Polar residues" evidence="4">
    <location>
        <begin position="71"/>
        <end position="81"/>
    </location>
</feature>
<dbReference type="SUPFAM" id="SSF50978">
    <property type="entry name" value="WD40 repeat-like"/>
    <property type="match status" value="1"/>
</dbReference>
<feature type="region of interest" description="Disordered" evidence="4">
    <location>
        <begin position="723"/>
        <end position="752"/>
    </location>
</feature>
<feature type="compositionally biased region" description="Low complexity" evidence="4">
    <location>
        <begin position="773"/>
        <end position="784"/>
    </location>
</feature>
<dbReference type="SMART" id="SM00320">
    <property type="entry name" value="WD40"/>
    <property type="match status" value="6"/>
</dbReference>
<evidence type="ECO:0000256" key="3">
    <source>
        <dbReference type="PROSITE-ProRule" id="PRU00221"/>
    </source>
</evidence>
<evidence type="ECO:0000313" key="6">
    <source>
        <dbReference type="Proteomes" id="UP000242519"/>
    </source>
</evidence>
<dbReference type="EMBL" id="MZNU01000019">
    <property type="protein sequence ID" value="OWP07197.1"/>
    <property type="molecule type" value="Genomic_DNA"/>
</dbReference>
<dbReference type="Gene3D" id="2.130.10.10">
    <property type="entry name" value="YVTN repeat-like/Quinoprotein amine dehydrogenase"/>
    <property type="match status" value="1"/>
</dbReference>
<comment type="caution">
    <text evidence="5">The sequence shown here is derived from an EMBL/GenBank/DDBJ whole genome shotgun (WGS) entry which is preliminary data.</text>
</comment>
<evidence type="ECO:0000256" key="2">
    <source>
        <dbReference type="ARBA" id="ARBA00022737"/>
    </source>
</evidence>
<protein>
    <recommendedName>
        <fullName evidence="7">WD repeat-containing protein</fullName>
    </recommendedName>
</protein>
<evidence type="ECO:0000313" key="5">
    <source>
        <dbReference type="EMBL" id="OWP07197.1"/>
    </source>
</evidence>
<organism evidence="5 6">
    <name type="scientific">Diplocarpon coronariae</name>
    <dbReference type="NCBI Taxonomy" id="2795749"/>
    <lineage>
        <taxon>Eukaryota</taxon>
        <taxon>Fungi</taxon>
        <taxon>Dikarya</taxon>
        <taxon>Ascomycota</taxon>
        <taxon>Pezizomycotina</taxon>
        <taxon>Leotiomycetes</taxon>
        <taxon>Helotiales</taxon>
        <taxon>Drepanopezizaceae</taxon>
        <taxon>Diplocarpon</taxon>
    </lineage>
</organism>
<dbReference type="PROSITE" id="PS50294">
    <property type="entry name" value="WD_REPEATS_REGION"/>
    <property type="match status" value="2"/>
</dbReference>
<dbReference type="FunFam" id="2.130.10.10:FF:000697">
    <property type="entry name" value="WD repeat protein, variant"/>
    <property type="match status" value="1"/>
</dbReference>
<feature type="region of interest" description="Disordered" evidence="4">
    <location>
        <begin position="773"/>
        <end position="869"/>
    </location>
</feature>
<feature type="compositionally biased region" description="Polar residues" evidence="4">
    <location>
        <begin position="798"/>
        <end position="815"/>
    </location>
</feature>
<feature type="repeat" description="WD" evidence="3">
    <location>
        <begin position="416"/>
        <end position="458"/>
    </location>
</feature>
<dbReference type="InterPro" id="IPR040324">
    <property type="entry name" value="WDR44/Dgr2"/>
</dbReference>
<sequence>MSDAVLPKIEVTHVQNPDGTANDGAPSLDSPSTITEGGHSARPRSAASSEVNFPNNGTKTPINILIRNVPNKDSNGINPTLQQAARAEPAAQAARSTTAIDPLSHHILKRTNTENTIPQKLRNGPESPITEVASPTSPDLPSPGKQLTPDIQHSDSNPSKEKKSVFPSFTRQHSVVLTVLNYLARLWKGVSFLSRFAIKGGKKKDPTGDMDDDGSEAGDQRTEGMNAHVFSSSVGANGYIPRHKEPPRYIKVRARDKKVREFDRMFLAQELSGTKQHAFGDEKTPGLTMSDIPPVAIAHKIPKSVKSNGAVWSTEFSKCGKYLAAAGQDQVVRVWALISTPEERQAHEYEEDLSSRTHGGARLSAPVFRSTPIREFEGHTGDILDLSWSKNNFLLSSSMDKTVRLWHISRQECLCTFKHKDFVTSIAFHPKDDRFFLAGSLDSVLRLWSIPDKSVSYYKQLPDLITAVAFTPDGKTAIAGVLSGLCLFYETAGLNPQGQIHVRSSRGKNAKGSKITGIRTTTWPPDDENGEVKVLVTSNDSRIRLYNLKDKTLEMKFRGHENNFSQINASFSDDACHVICGSEDRKSYIWNTSPIDFENHKDKRPLEFFEAHSAMVTATAIAPTASRQLLGASGDPIYDLCNPPPVTLLSREESNASSVPRVESEQQRLSDPVTEPVKTPAYLARSSHNDGMIIVTADYLGSIKVFRCDCAYQKRRNDHWETSSTFSKKVAKRPGSIMTKNSGGSRRNSQSHISLAGGLHSDHILSWRNGVADDTSTRSTTMTSHSDRSVSPRKLIRNTKSVNNFANTARQQPYASSAMAHASPSVSNTSPPQSIHDAANKKISSPSTQPPRPSFVLSRDANPSKPEAVGKSYQFWNVASWKPQARDANKPDSSSVRSPPGRGASVVSKISSEDGSPGDLDGEESEGDSLACRKCNGKDFRARKVVGKGLVMVCTRCGTYVE</sequence>
<dbReference type="STRING" id="503106.A0A218ZGP4"/>
<accession>A0A218ZGP4</accession>
<dbReference type="PROSITE" id="PS50082">
    <property type="entry name" value="WD_REPEATS_2"/>
    <property type="match status" value="3"/>
</dbReference>
<feature type="repeat" description="WD" evidence="3">
    <location>
        <begin position="376"/>
        <end position="416"/>
    </location>
</feature>
<dbReference type="PANTHER" id="PTHR14221:SF0">
    <property type="entry name" value="WD REPEAT-CONTAINING PROTEIN 44"/>
    <property type="match status" value="1"/>
</dbReference>
<dbReference type="Pfam" id="PF00400">
    <property type="entry name" value="WD40"/>
    <property type="match status" value="4"/>
</dbReference>
<feature type="compositionally biased region" description="Polar residues" evidence="4">
    <location>
        <begin position="738"/>
        <end position="752"/>
    </location>
</feature>
<reference evidence="5 6" key="1">
    <citation type="submission" date="2017-04" db="EMBL/GenBank/DDBJ databases">
        <title>Draft genome sequence of Marssonina coronaria NL1: causal agent of apple blotch.</title>
        <authorList>
            <person name="Cheng Q."/>
        </authorList>
    </citation>
    <scope>NUCLEOTIDE SEQUENCE [LARGE SCALE GENOMIC DNA]</scope>
    <source>
        <strain evidence="5 6">NL1</strain>
    </source>
</reference>